<dbReference type="eggNOG" id="COG1752">
    <property type="taxonomic scope" value="Bacteria"/>
</dbReference>
<dbReference type="PROSITE" id="PS51635">
    <property type="entry name" value="PNPLA"/>
    <property type="match status" value="1"/>
</dbReference>
<evidence type="ECO:0000313" key="6">
    <source>
        <dbReference type="EMBL" id="AFM27587.1"/>
    </source>
</evidence>
<comment type="caution">
    <text evidence="4">Lacks conserved residue(s) required for the propagation of feature annotation.</text>
</comment>
<gene>
    <name evidence="6" type="ordered locus">Desti_4975</name>
</gene>
<dbReference type="Pfam" id="PF01734">
    <property type="entry name" value="Patatin"/>
    <property type="match status" value="1"/>
</dbReference>
<dbReference type="Gene3D" id="3.40.1090.10">
    <property type="entry name" value="Cytosolic phospholipase A2 catalytic domain"/>
    <property type="match status" value="2"/>
</dbReference>
<keyword evidence="7" id="KW-1185">Reference proteome</keyword>
<dbReference type="HOGENOM" id="CLU_034454_0_0_7"/>
<accession>I4CDE6</accession>
<dbReference type="EMBL" id="CP003360">
    <property type="protein sequence ID" value="AFM27587.1"/>
    <property type="molecule type" value="Genomic_DNA"/>
</dbReference>
<evidence type="ECO:0000256" key="4">
    <source>
        <dbReference type="PROSITE-ProRule" id="PRU01161"/>
    </source>
</evidence>
<dbReference type="PANTHER" id="PTHR14226">
    <property type="entry name" value="NEUROPATHY TARGET ESTERASE/SWISS CHEESE D.MELANOGASTER"/>
    <property type="match status" value="1"/>
</dbReference>
<evidence type="ECO:0000256" key="1">
    <source>
        <dbReference type="ARBA" id="ARBA00022801"/>
    </source>
</evidence>
<keyword evidence="2 4" id="KW-0442">Lipid degradation</keyword>
<dbReference type="InterPro" id="IPR002641">
    <property type="entry name" value="PNPLA_dom"/>
</dbReference>
<evidence type="ECO:0000259" key="5">
    <source>
        <dbReference type="PROSITE" id="PS51635"/>
    </source>
</evidence>
<feature type="short sequence motif" description="DGA/G" evidence="4">
    <location>
        <begin position="229"/>
        <end position="231"/>
    </location>
</feature>
<dbReference type="SUPFAM" id="SSF52151">
    <property type="entry name" value="FabD/lysophospholipase-like"/>
    <property type="match status" value="1"/>
</dbReference>
<feature type="active site" description="Nucleophile" evidence="4">
    <location>
        <position position="62"/>
    </location>
</feature>
<dbReference type="GO" id="GO:0016787">
    <property type="term" value="F:hydrolase activity"/>
    <property type="evidence" value="ECO:0007669"/>
    <property type="project" value="UniProtKB-UniRule"/>
</dbReference>
<sequence>MYQFEGAFKYPICPDPQETGFQAGQSVALALSSGGARGAYQIGCWRALKESGFSFCAVSGSSIGALNGALICQNDWEAAYGLWMQLTERSLVRVDYRRIGKLALAAATDVGLLFLPVPKFGFLKYASFVYKVASRHGALGFLRNSGVFDLTDIRPLLGEYLEMEKVVESPIPFFVSTCGPPDTLDPLGPLCLFRVQEYGEEEAWRIVTGSMSIPFVFSSISIGGKLHNDGGLKESLPLLPLYQMGVRRIIGVSMRPDMKFKAQDYPGTEISIIKPRKSFGRFPLATFRFTKKAVLDWMDQGYEDAMRFCKEYSPWS</sequence>
<dbReference type="InterPro" id="IPR050301">
    <property type="entry name" value="NTE"/>
</dbReference>
<dbReference type="OrthoDB" id="5290098at2"/>
<dbReference type="GO" id="GO:0016042">
    <property type="term" value="P:lipid catabolic process"/>
    <property type="evidence" value="ECO:0007669"/>
    <property type="project" value="UniProtKB-UniRule"/>
</dbReference>
<dbReference type="PANTHER" id="PTHR14226:SF29">
    <property type="entry name" value="NEUROPATHY TARGET ESTERASE SWS"/>
    <property type="match status" value="1"/>
</dbReference>
<reference evidence="7" key="1">
    <citation type="submission" date="2012-06" db="EMBL/GenBank/DDBJ databases">
        <title>Complete sequence of chromosome of Desulfomonile tiedjei DSM 6799.</title>
        <authorList>
            <person name="Lucas S."/>
            <person name="Copeland A."/>
            <person name="Lapidus A."/>
            <person name="Glavina del Rio T."/>
            <person name="Dalin E."/>
            <person name="Tice H."/>
            <person name="Bruce D."/>
            <person name="Goodwin L."/>
            <person name="Pitluck S."/>
            <person name="Peters L."/>
            <person name="Ovchinnikova G."/>
            <person name="Zeytun A."/>
            <person name="Lu M."/>
            <person name="Kyrpides N."/>
            <person name="Mavromatis K."/>
            <person name="Ivanova N."/>
            <person name="Brettin T."/>
            <person name="Detter J.C."/>
            <person name="Han C."/>
            <person name="Larimer F."/>
            <person name="Land M."/>
            <person name="Hauser L."/>
            <person name="Markowitz V."/>
            <person name="Cheng J.-F."/>
            <person name="Hugenholtz P."/>
            <person name="Woyke T."/>
            <person name="Wu D."/>
            <person name="Spring S."/>
            <person name="Schroeder M."/>
            <person name="Brambilla E."/>
            <person name="Klenk H.-P."/>
            <person name="Eisen J.A."/>
        </authorList>
    </citation>
    <scope>NUCLEOTIDE SEQUENCE [LARGE SCALE GENOMIC DNA]</scope>
    <source>
        <strain evidence="7">ATCC 49306 / DSM 6799 / DCB-1</strain>
    </source>
</reference>
<evidence type="ECO:0000313" key="7">
    <source>
        <dbReference type="Proteomes" id="UP000006055"/>
    </source>
</evidence>
<dbReference type="STRING" id="706587.Desti_4975"/>
<feature type="active site" description="Proton acceptor" evidence="4">
    <location>
        <position position="229"/>
    </location>
</feature>
<keyword evidence="1 4" id="KW-0378">Hydrolase</keyword>
<dbReference type="InterPro" id="IPR016035">
    <property type="entry name" value="Acyl_Trfase/lysoPLipase"/>
</dbReference>
<dbReference type="AlphaFoldDB" id="I4CDE6"/>
<name>I4CDE6_DESTA</name>
<feature type="short sequence motif" description="GXSXG" evidence="4">
    <location>
        <begin position="60"/>
        <end position="64"/>
    </location>
</feature>
<evidence type="ECO:0000256" key="3">
    <source>
        <dbReference type="ARBA" id="ARBA00023098"/>
    </source>
</evidence>
<dbReference type="Proteomes" id="UP000006055">
    <property type="component" value="Chromosome"/>
</dbReference>
<dbReference type="RefSeq" id="WP_014812692.1">
    <property type="nucleotide sequence ID" value="NC_018025.1"/>
</dbReference>
<protein>
    <submittedName>
        <fullName evidence="6">Putative esterase of the alpha-beta hydrolase superfamily</fullName>
    </submittedName>
</protein>
<evidence type="ECO:0000256" key="2">
    <source>
        <dbReference type="ARBA" id="ARBA00022963"/>
    </source>
</evidence>
<feature type="domain" description="PNPLA" evidence="5">
    <location>
        <begin position="29"/>
        <end position="242"/>
    </location>
</feature>
<dbReference type="KEGG" id="dti:Desti_4975"/>
<proteinExistence type="predicted"/>
<organism evidence="6 7">
    <name type="scientific">Desulfomonile tiedjei (strain ATCC 49306 / DSM 6799 / DCB-1)</name>
    <dbReference type="NCBI Taxonomy" id="706587"/>
    <lineage>
        <taxon>Bacteria</taxon>
        <taxon>Pseudomonadati</taxon>
        <taxon>Thermodesulfobacteriota</taxon>
        <taxon>Desulfomonilia</taxon>
        <taxon>Desulfomonilales</taxon>
        <taxon>Desulfomonilaceae</taxon>
        <taxon>Desulfomonile</taxon>
    </lineage>
</organism>
<keyword evidence="3 4" id="KW-0443">Lipid metabolism</keyword>